<dbReference type="AlphaFoldDB" id="A0A5C8NVS3"/>
<feature type="transmembrane region" description="Helical" evidence="9">
    <location>
        <begin position="21"/>
        <end position="45"/>
    </location>
</feature>
<dbReference type="PANTHER" id="PTHR35011">
    <property type="entry name" value="2,3-DIKETO-L-GULONATE TRAP TRANSPORTER SMALL PERMEASE PROTEIN YIAM"/>
    <property type="match status" value="1"/>
</dbReference>
<feature type="transmembrane region" description="Helical" evidence="9">
    <location>
        <begin position="145"/>
        <end position="169"/>
    </location>
</feature>
<evidence type="ECO:0000256" key="3">
    <source>
        <dbReference type="ARBA" id="ARBA00022475"/>
    </source>
</evidence>
<evidence type="ECO:0000256" key="9">
    <source>
        <dbReference type="RuleBase" id="RU369079"/>
    </source>
</evidence>
<feature type="domain" description="Tripartite ATP-independent periplasmic transporters DctQ component" evidence="10">
    <location>
        <begin position="43"/>
        <end position="173"/>
    </location>
</feature>
<dbReference type="EMBL" id="VDUY01000004">
    <property type="protein sequence ID" value="TXL65266.1"/>
    <property type="molecule type" value="Genomic_DNA"/>
</dbReference>
<keyword evidence="12" id="KW-1185">Reference proteome</keyword>
<comment type="function">
    <text evidence="9">Part of the tripartite ATP-independent periplasmic (TRAP) transport system.</text>
</comment>
<evidence type="ECO:0000256" key="5">
    <source>
        <dbReference type="ARBA" id="ARBA00022692"/>
    </source>
</evidence>
<evidence type="ECO:0000256" key="2">
    <source>
        <dbReference type="ARBA" id="ARBA00022448"/>
    </source>
</evidence>
<evidence type="ECO:0000256" key="4">
    <source>
        <dbReference type="ARBA" id="ARBA00022519"/>
    </source>
</evidence>
<keyword evidence="6 9" id="KW-1133">Transmembrane helix</keyword>
<feature type="transmembrane region" description="Helical" evidence="9">
    <location>
        <begin position="65"/>
        <end position="83"/>
    </location>
</feature>
<dbReference type="RefSeq" id="WP_147704461.1">
    <property type="nucleotide sequence ID" value="NZ_VDUY01000004.1"/>
</dbReference>
<evidence type="ECO:0000256" key="8">
    <source>
        <dbReference type="ARBA" id="ARBA00038436"/>
    </source>
</evidence>
<dbReference type="GO" id="GO:0022857">
    <property type="term" value="F:transmembrane transporter activity"/>
    <property type="evidence" value="ECO:0007669"/>
    <property type="project" value="UniProtKB-UniRule"/>
</dbReference>
<evidence type="ECO:0000313" key="11">
    <source>
        <dbReference type="EMBL" id="TXL65266.1"/>
    </source>
</evidence>
<keyword evidence="4 9" id="KW-0997">Cell inner membrane</keyword>
<evidence type="ECO:0000256" key="7">
    <source>
        <dbReference type="ARBA" id="ARBA00023136"/>
    </source>
</evidence>
<keyword evidence="2 9" id="KW-0813">Transport</keyword>
<reference evidence="11 12" key="1">
    <citation type="submission" date="2019-06" db="EMBL/GenBank/DDBJ databases">
        <title>Quisquiliibacterium sp. nov., isolated from a maize field.</title>
        <authorList>
            <person name="Lin S.-Y."/>
            <person name="Tsai C.-F."/>
            <person name="Young C.-C."/>
        </authorList>
    </citation>
    <scope>NUCLEOTIDE SEQUENCE [LARGE SCALE GENOMIC DNA]</scope>
    <source>
        <strain evidence="11 12">CC-CFT501</strain>
    </source>
</reference>
<dbReference type="Proteomes" id="UP000321548">
    <property type="component" value="Unassembled WGS sequence"/>
</dbReference>
<evidence type="ECO:0000259" key="10">
    <source>
        <dbReference type="Pfam" id="PF04290"/>
    </source>
</evidence>
<gene>
    <name evidence="11" type="ORF">FHP08_10725</name>
</gene>
<proteinExistence type="inferred from homology"/>
<dbReference type="GO" id="GO:0005886">
    <property type="term" value="C:plasma membrane"/>
    <property type="evidence" value="ECO:0007669"/>
    <property type="project" value="UniProtKB-SubCell"/>
</dbReference>
<accession>A0A5C8NVS3</accession>
<keyword evidence="7 9" id="KW-0472">Membrane</keyword>
<dbReference type="InterPro" id="IPR055348">
    <property type="entry name" value="DctQ"/>
</dbReference>
<comment type="caution">
    <text evidence="11">The sequence shown here is derived from an EMBL/GenBank/DDBJ whole genome shotgun (WGS) entry which is preliminary data.</text>
</comment>
<dbReference type="GO" id="GO:0015740">
    <property type="term" value="P:C4-dicarboxylate transport"/>
    <property type="evidence" value="ECO:0007669"/>
    <property type="project" value="TreeGrafter"/>
</dbReference>
<evidence type="ECO:0000256" key="1">
    <source>
        <dbReference type="ARBA" id="ARBA00004429"/>
    </source>
</evidence>
<comment type="subunit">
    <text evidence="9">The complex comprises the extracytoplasmic solute receptor protein and the two transmembrane proteins.</text>
</comment>
<keyword evidence="5 9" id="KW-0812">Transmembrane</keyword>
<feature type="transmembrane region" description="Helical" evidence="9">
    <location>
        <begin position="104"/>
        <end position="125"/>
    </location>
</feature>
<dbReference type="OrthoDB" id="2085311at2"/>
<evidence type="ECO:0000256" key="6">
    <source>
        <dbReference type="ARBA" id="ARBA00022989"/>
    </source>
</evidence>
<sequence>MTRDARSPGPAEGRALRAFGRLVAALSGAAMALAAAALLVSLALIGWAVVMRYGFNAAPVWVDEVVGFALVAVVMLAAANALRRGEHIGVDLLAERLPASGRRWVRAWSALAAAAIALVLVFNGWDTAMLAKMLGLVTEGWLEWPTWQLMLFMPVGGLLLLLAAIEALWRALAGLPPPHEPSHGRANDDR</sequence>
<name>A0A5C8NVS3_9BURK</name>
<organism evidence="11 12">
    <name type="scientific">Zeimonas arvi</name>
    <dbReference type="NCBI Taxonomy" id="2498847"/>
    <lineage>
        <taxon>Bacteria</taxon>
        <taxon>Pseudomonadati</taxon>
        <taxon>Pseudomonadota</taxon>
        <taxon>Betaproteobacteria</taxon>
        <taxon>Burkholderiales</taxon>
        <taxon>Burkholderiaceae</taxon>
        <taxon>Zeimonas</taxon>
    </lineage>
</organism>
<dbReference type="Pfam" id="PF04290">
    <property type="entry name" value="DctQ"/>
    <property type="match status" value="1"/>
</dbReference>
<keyword evidence="3" id="KW-1003">Cell membrane</keyword>
<dbReference type="InterPro" id="IPR007387">
    <property type="entry name" value="TRAP_DctQ"/>
</dbReference>
<protein>
    <recommendedName>
        <fullName evidence="9">TRAP transporter small permease protein</fullName>
    </recommendedName>
</protein>
<dbReference type="PANTHER" id="PTHR35011:SF2">
    <property type="entry name" value="2,3-DIKETO-L-GULONATE TRAP TRANSPORTER SMALL PERMEASE PROTEIN YIAM"/>
    <property type="match status" value="1"/>
</dbReference>
<comment type="subcellular location">
    <subcellularLocation>
        <location evidence="1 9">Cell inner membrane</location>
        <topology evidence="1 9">Multi-pass membrane protein</topology>
    </subcellularLocation>
</comment>
<comment type="similarity">
    <text evidence="8 9">Belongs to the TRAP transporter small permease family.</text>
</comment>
<evidence type="ECO:0000313" key="12">
    <source>
        <dbReference type="Proteomes" id="UP000321548"/>
    </source>
</evidence>